<gene>
    <name evidence="2" type="ORF">PGT21_020961</name>
    <name evidence="3" type="ORF">PGTUg99_031247</name>
</gene>
<dbReference type="OrthoDB" id="2507469at2759"/>
<organism evidence="2 4">
    <name type="scientific">Puccinia graminis f. sp. tritici</name>
    <dbReference type="NCBI Taxonomy" id="56615"/>
    <lineage>
        <taxon>Eukaryota</taxon>
        <taxon>Fungi</taxon>
        <taxon>Dikarya</taxon>
        <taxon>Basidiomycota</taxon>
        <taxon>Pucciniomycotina</taxon>
        <taxon>Pucciniomycetes</taxon>
        <taxon>Pucciniales</taxon>
        <taxon>Pucciniaceae</taxon>
        <taxon>Puccinia</taxon>
    </lineage>
</organism>
<evidence type="ECO:0000256" key="1">
    <source>
        <dbReference type="SAM" id="SignalP"/>
    </source>
</evidence>
<name>A0A5B0P9I1_PUCGR</name>
<dbReference type="Proteomes" id="UP000325313">
    <property type="component" value="Unassembled WGS sequence"/>
</dbReference>
<dbReference type="Proteomes" id="UP000324748">
    <property type="component" value="Unassembled WGS sequence"/>
</dbReference>
<keyword evidence="1" id="KW-0732">Signal</keyword>
<dbReference type="AlphaFoldDB" id="A0A5B0P9I1"/>
<dbReference type="EMBL" id="VDEP01000102">
    <property type="protein sequence ID" value="KAA1131869.1"/>
    <property type="molecule type" value="Genomic_DNA"/>
</dbReference>
<sequence>MYSVSLITISILALLGQLVSAEPADSTPRETKKCFYYTGANTNTATCNDIPGVTCTGGCGGTFNFAEECRPSDGSDPQHIAPPTNQTCDLGFGRDTAAAKACVTTTGTYSCRGKITPGETYCYGCNIPKNM</sequence>
<reference evidence="4 5" key="1">
    <citation type="submission" date="2019-05" db="EMBL/GenBank/DDBJ databases">
        <title>Emergence of the Ug99 lineage of the wheat stem rust pathogen through somatic hybridization.</title>
        <authorList>
            <person name="Li F."/>
            <person name="Upadhyaya N.M."/>
            <person name="Sperschneider J."/>
            <person name="Matny O."/>
            <person name="Nguyen-Phuc H."/>
            <person name="Mago R."/>
            <person name="Raley C."/>
            <person name="Miller M.E."/>
            <person name="Silverstein K.A.T."/>
            <person name="Henningsen E."/>
            <person name="Hirsch C.D."/>
            <person name="Visser B."/>
            <person name="Pretorius Z.A."/>
            <person name="Steffenson B.J."/>
            <person name="Schwessinger B."/>
            <person name="Dodds P.N."/>
            <person name="Figueroa M."/>
        </authorList>
    </citation>
    <scope>NUCLEOTIDE SEQUENCE [LARGE SCALE GENOMIC DNA]</scope>
    <source>
        <strain evidence="2">21-0</strain>
        <strain evidence="3 5">Ug99</strain>
    </source>
</reference>
<evidence type="ECO:0000313" key="5">
    <source>
        <dbReference type="Proteomes" id="UP000325313"/>
    </source>
</evidence>
<protein>
    <recommendedName>
        <fullName evidence="6">Secreted protein</fullName>
    </recommendedName>
</protein>
<evidence type="ECO:0000313" key="2">
    <source>
        <dbReference type="EMBL" id="KAA1096569.1"/>
    </source>
</evidence>
<feature type="signal peptide" evidence="1">
    <location>
        <begin position="1"/>
        <end position="21"/>
    </location>
</feature>
<keyword evidence="4" id="KW-1185">Reference proteome</keyword>
<feature type="chain" id="PRO_5036137698" description="Secreted protein" evidence="1">
    <location>
        <begin position="22"/>
        <end position="131"/>
    </location>
</feature>
<evidence type="ECO:0000313" key="3">
    <source>
        <dbReference type="EMBL" id="KAA1131869.1"/>
    </source>
</evidence>
<proteinExistence type="predicted"/>
<accession>A0A5B0P9I1</accession>
<comment type="caution">
    <text evidence="2">The sequence shown here is derived from an EMBL/GenBank/DDBJ whole genome shotgun (WGS) entry which is preliminary data.</text>
</comment>
<evidence type="ECO:0000313" key="4">
    <source>
        <dbReference type="Proteomes" id="UP000324748"/>
    </source>
</evidence>
<dbReference type="EMBL" id="VSWC01000067">
    <property type="protein sequence ID" value="KAA1096569.1"/>
    <property type="molecule type" value="Genomic_DNA"/>
</dbReference>
<evidence type="ECO:0008006" key="6">
    <source>
        <dbReference type="Google" id="ProtNLM"/>
    </source>
</evidence>